<evidence type="ECO:0000313" key="2">
    <source>
        <dbReference type="EMBL" id="ADY55407.1"/>
    </source>
</evidence>
<accession>F0SU24</accession>
<dbReference type="AlphaFoldDB" id="F0SU24"/>
<evidence type="ECO:0000313" key="3">
    <source>
        <dbReference type="Proteomes" id="UP000007488"/>
    </source>
</evidence>
<dbReference type="HOGENOM" id="CLU_168112_0_0_9"/>
<organism evidence="2 3">
    <name type="scientific">Syntrophobotulus glycolicus (strain DSM 8271 / FlGlyR)</name>
    <dbReference type="NCBI Taxonomy" id="645991"/>
    <lineage>
        <taxon>Bacteria</taxon>
        <taxon>Bacillati</taxon>
        <taxon>Bacillota</taxon>
        <taxon>Clostridia</taxon>
        <taxon>Eubacteriales</taxon>
        <taxon>Desulfitobacteriaceae</taxon>
        <taxon>Syntrophobotulus</taxon>
    </lineage>
</organism>
<dbReference type="InterPro" id="IPR025874">
    <property type="entry name" value="DZR"/>
</dbReference>
<dbReference type="STRING" id="645991.Sgly_1081"/>
<dbReference type="eggNOG" id="COG1040">
    <property type="taxonomic scope" value="Bacteria"/>
</dbReference>
<keyword evidence="3" id="KW-1185">Reference proteome</keyword>
<evidence type="ECO:0000259" key="1">
    <source>
        <dbReference type="Pfam" id="PF12773"/>
    </source>
</evidence>
<protein>
    <recommendedName>
        <fullName evidence="1">DZANK-type domain-containing protein</fullName>
    </recommendedName>
</protein>
<gene>
    <name evidence="2" type="ordered locus">Sgly_1081</name>
</gene>
<dbReference type="KEGG" id="sgy:Sgly_1081"/>
<dbReference type="Pfam" id="PF12773">
    <property type="entry name" value="DZR"/>
    <property type="match status" value="1"/>
</dbReference>
<proteinExistence type="predicted"/>
<reference evidence="3" key="2">
    <citation type="submission" date="2011-02" db="EMBL/GenBank/DDBJ databases">
        <title>The complete genome of Syntrophobotulus glycolicus DSM 8271.</title>
        <authorList>
            <person name="Lucas S."/>
            <person name="Copeland A."/>
            <person name="Lapidus A."/>
            <person name="Bruce D."/>
            <person name="Goodwin L."/>
            <person name="Pitluck S."/>
            <person name="Kyrpides N."/>
            <person name="Mavromatis K."/>
            <person name="Pagani I."/>
            <person name="Ivanova N."/>
            <person name="Mikhailova N."/>
            <person name="Chertkov O."/>
            <person name="Held B."/>
            <person name="Detter J.C."/>
            <person name="Tapia R."/>
            <person name="Han C."/>
            <person name="Land M."/>
            <person name="Hauser L."/>
            <person name="Markowitz V."/>
            <person name="Cheng J.-F."/>
            <person name="Hugenholtz P."/>
            <person name="Woyke T."/>
            <person name="Wu D."/>
            <person name="Spring S."/>
            <person name="Schroeder M."/>
            <person name="Brambilla E."/>
            <person name="Klenk H.-P."/>
            <person name="Eisen J.A."/>
        </authorList>
    </citation>
    <scope>NUCLEOTIDE SEQUENCE [LARGE SCALE GENOMIC DNA]</scope>
    <source>
        <strain evidence="3">DSM 8271 / FlGlyR</strain>
    </source>
</reference>
<dbReference type="RefSeq" id="WP_013624277.1">
    <property type="nucleotide sequence ID" value="NC_015172.1"/>
</dbReference>
<dbReference type="EMBL" id="CP002547">
    <property type="protein sequence ID" value="ADY55407.1"/>
    <property type="molecule type" value="Genomic_DNA"/>
</dbReference>
<dbReference type="Proteomes" id="UP000007488">
    <property type="component" value="Chromosome"/>
</dbReference>
<reference evidence="2 3" key="1">
    <citation type="journal article" date="2011" name="Stand. Genomic Sci.">
        <title>Complete genome sequence of Syntrophobotulus glycolicus type strain (FlGlyR).</title>
        <authorList>
            <person name="Han C."/>
            <person name="Mwirichia R."/>
            <person name="Chertkov O."/>
            <person name="Held B."/>
            <person name="Lapidus A."/>
            <person name="Nolan M."/>
            <person name="Lucas S."/>
            <person name="Hammon N."/>
            <person name="Deshpande S."/>
            <person name="Cheng J.F."/>
            <person name="Tapia R."/>
            <person name="Goodwin L."/>
            <person name="Pitluck S."/>
            <person name="Huntemann M."/>
            <person name="Liolios K."/>
            <person name="Ivanova N."/>
            <person name="Pagani I."/>
            <person name="Mavromatis K."/>
            <person name="Ovchinikova G."/>
            <person name="Pati A."/>
            <person name="Chen A."/>
            <person name="Palaniappan K."/>
            <person name="Land M."/>
            <person name="Hauser L."/>
            <person name="Brambilla E.M."/>
            <person name="Rohde M."/>
            <person name="Spring S."/>
            <person name="Sikorski J."/>
            <person name="Goker M."/>
            <person name="Woyke T."/>
            <person name="Bristow J."/>
            <person name="Eisen J.A."/>
            <person name="Markowitz V."/>
            <person name="Hugenholtz P."/>
            <person name="Kyrpides N.C."/>
            <person name="Klenk H.P."/>
            <person name="Detter J.C."/>
        </authorList>
    </citation>
    <scope>NUCLEOTIDE SEQUENCE [LARGE SCALE GENOMIC DNA]</scope>
    <source>
        <strain evidence="3">DSM 8271 / FlGlyR</strain>
    </source>
</reference>
<name>F0SU24_SYNGF</name>
<dbReference type="InterPro" id="IPR038587">
    <property type="entry name" value="Ribosomal_eL40_sf"/>
</dbReference>
<dbReference type="OrthoDB" id="9764015at2"/>
<sequence length="119" mass="12835">MSFFSRSSKGKHYKRGNQGSDHYQKKGFFGDLFKMIASRSGSGGHYNNHGNQYPNTPGQNQPVASAVICGKCNAQIPAGSKFCLECGEKVSESLFCTNCGEKLPANAKFCLKCGNKVNG</sequence>
<feature type="domain" description="DZANK-type" evidence="1">
    <location>
        <begin position="69"/>
        <end position="114"/>
    </location>
</feature>
<dbReference type="Gene3D" id="4.10.1060.50">
    <property type="match status" value="1"/>
</dbReference>